<evidence type="ECO:0000313" key="3">
    <source>
        <dbReference type="EMBL" id="KAJ3452947.1"/>
    </source>
</evidence>
<proteinExistence type="predicted"/>
<reference evidence="3" key="1">
    <citation type="submission" date="2022-08" db="EMBL/GenBank/DDBJ databases">
        <title>Novel sulphate-reducing endosymbionts in the free-living metamonad Anaeramoeba.</title>
        <authorList>
            <person name="Jerlstrom-Hultqvist J."/>
            <person name="Cepicka I."/>
            <person name="Gallot-Lavallee L."/>
            <person name="Salas-Leiva D."/>
            <person name="Curtis B.A."/>
            <person name="Zahonova K."/>
            <person name="Pipaliya S."/>
            <person name="Dacks J."/>
            <person name="Roger A.J."/>
        </authorList>
    </citation>
    <scope>NUCLEOTIDE SEQUENCE</scope>
    <source>
        <strain evidence="3">Busselton2</strain>
    </source>
</reference>
<dbReference type="GO" id="GO:0005840">
    <property type="term" value="C:ribosome"/>
    <property type="evidence" value="ECO:0007669"/>
    <property type="project" value="UniProtKB-KW"/>
</dbReference>
<dbReference type="PROSITE" id="PS50053">
    <property type="entry name" value="UBIQUITIN_2"/>
    <property type="match status" value="1"/>
</dbReference>
<sequence>MNEKTDLKSRIENYKDVQSTTEERVKDLKRDLDKSEKKGKIFLELQKQLKLHSAILEKTNLILQELSVQEKMVFQSNNFRPSETTKNLVSKITEPIKLKINVALPNSKTVEVEVDSTFLIGGLHQLIEEQSKLDLSKYDLMWNNKKLSQAYSLDDYSIFTDCEMILLSNDGQKKNTTRKITRQSSYTNEKNKEEEEDINLLGSNLFSFSSDNEN</sequence>
<feature type="region of interest" description="Disordered" evidence="1">
    <location>
        <begin position="176"/>
        <end position="195"/>
    </location>
</feature>
<evidence type="ECO:0000313" key="4">
    <source>
        <dbReference type="Proteomes" id="UP001146793"/>
    </source>
</evidence>
<dbReference type="SUPFAM" id="SSF54236">
    <property type="entry name" value="Ubiquitin-like"/>
    <property type="match status" value="1"/>
</dbReference>
<dbReference type="InterPro" id="IPR000626">
    <property type="entry name" value="Ubiquitin-like_dom"/>
</dbReference>
<comment type="caution">
    <text evidence="3">The sequence shown here is derived from an EMBL/GenBank/DDBJ whole genome shotgun (WGS) entry which is preliminary data.</text>
</comment>
<keyword evidence="3" id="KW-0689">Ribosomal protein</keyword>
<protein>
    <submittedName>
        <fullName evidence="3">UBIQUITIN-60S ribosomal protein L40-2</fullName>
    </submittedName>
</protein>
<keyword evidence="3" id="KW-0687">Ribonucleoprotein</keyword>
<feature type="domain" description="Ubiquitin-like" evidence="2">
    <location>
        <begin position="98"/>
        <end position="158"/>
    </location>
</feature>
<dbReference type="Proteomes" id="UP001146793">
    <property type="component" value="Unassembled WGS sequence"/>
</dbReference>
<dbReference type="Gene3D" id="3.10.20.90">
    <property type="entry name" value="Phosphatidylinositol 3-kinase Catalytic Subunit, Chain A, domain 1"/>
    <property type="match status" value="1"/>
</dbReference>
<accession>A0AAV8AJA1</accession>
<dbReference type="EMBL" id="JANTQA010000008">
    <property type="protein sequence ID" value="KAJ3452947.1"/>
    <property type="molecule type" value="Genomic_DNA"/>
</dbReference>
<feature type="region of interest" description="Disordered" evidence="1">
    <location>
        <begin position="1"/>
        <end position="22"/>
    </location>
</feature>
<gene>
    <name evidence="3" type="ORF">M0812_04727</name>
</gene>
<evidence type="ECO:0000256" key="1">
    <source>
        <dbReference type="SAM" id="MobiDB-lite"/>
    </source>
</evidence>
<evidence type="ECO:0000259" key="2">
    <source>
        <dbReference type="PROSITE" id="PS50053"/>
    </source>
</evidence>
<dbReference type="InterPro" id="IPR029071">
    <property type="entry name" value="Ubiquitin-like_domsf"/>
</dbReference>
<name>A0AAV8AJA1_9EUKA</name>
<dbReference type="CDD" id="cd17039">
    <property type="entry name" value="Ubl_ubiquitin_like"/>
    <property type="match status" value="1"/>
</dbReference>
<organism evidence="3 4">
    <name type="scientific">Anaeramoeba flamelloides</name>
    <dbReference type="NCBI Taxonomy" id="1746091"/>
    <lineage>
        <taxon>Eukaryota</taxon>
        <taxon>Metamonada</taxon>
        <taxon>Anaeramoebidae</taxon>
        <taxon>Anaeramoeba</taxon>
    </lineage>
</organism>
<dbReference type="AlphaFoldDB" id="A0AAV8AJA1"/>